<dbReference type="Pfam" id="PF19573">
    <property type="entry name" value="DUF6089"/>
    <property type="match status" value="1"/>
</dbReference>
<comment type="caution">
    <text evidence="3">The sequence shown here is derived from an EMBL/GenBank/DDBJ whole genome shotgun (WGS) entry which is preliminary data.</text>
</comment>
<gene>
    <name evidence="3" type="ORF">LX80_00080</name>
</gene>
<evidence type="ECO:0000259" key="2">
    <source>
        <dbReference type="Pfam" id="PF19573"/>
    </source>
</evidence>
<evidence type="ECO:0000256" key="1">
    <source>
        <dbReference type="SAM" id="SignalP"/>
    </source>
</evidence>
<reference evidence="3 4" key="1">
    <citation type="submission" date="2018-06" db="EMBL/GenBank/DDBJ databases">
        <title>Genomic Encyclopedia of Archaeal and Bacterial Type Strains, Phase II (KMG-II): from individual species to whole genera.</title>
        <authorList>
            <person name="Goeker M."/>
        </authorList>
    </citation>
    <scope>NUCLEOTIDE SEQUENCE [LARGE SCALE GENOMIC DNA]</scope>
    <source>
        <strain evidence="3 4">DSM 23241</strain>
    </source>
</reference>
<feature type="chain" id="PRO_5016024569" description="DUF6089 domain-containing protein" evidence="1">
    <location>
        <begin position="25"/>
        <end position="292"/>
    </location>
</feature>
<keyword evidence="4" id="KW-1185">Reference proteome</keyword>
<organism evidence="3 4">
    <name type="scientific">Hydrotalea sandarakina</name>
    <dbReference type="NCBI Taxonomy" id="1004304"/>
    <lineage>
        <taxon>Bacteria</taxon>
        <taxon>Pseudomonadati</taxon>
        <taxon>Bacteroidota</taxon>
        <taxon>Chitinophagia</taxon>
        <taxon>Chitinophagales</taxon>
        <taxon>Chitinophagaceae</taxon>
        <taxon>Hydrotalea</taxon>
    </lineage>
</organism>
<dbReference type="Gene3D" id="2.40.160.20">
    <property type="match status" value="1"/>
</dbReference>
<feature type="domain" description="DUF6089" evidence="2">
    <location>
        <begin position="32"/>
        <end position="225"/>
    </location>
</feature>
<feature type="signal peptide" evidence="1">
    <location>
        <begin position="1"/>
        <end position="24"/>
    </location>
</feature>
<dbReference type="OrthoDB" id="654178at2"/>
<evidence type="ECO:0000313" key="3">
    <source>
        <dbReference type="EMBL" id="PZX65592.1"/>
    </source>
</evidence>
<name>A0A2W7TR56_9BACT</name>
<keyword evidence="1" id="KW-0732">Signal</keyword>
<dbReference type="InterPro" id="IPR045743">
    <property type="entry name" value="DUF6089"/>
</dbReference>
<accession>A0A2W7TR56</accession>
<dbReference type="Proteomes" id="UP000249720">
    <property type="component" value="Unassembled WGS sequence"/>
</dbReference>
<dbReference type="RefSeq" id="WP_111293075.1">
    <property type="nucleotide sequence ID" value="NZ_QKZV01000001.1"/>
</dbReference>
<proteinExistence type="predicted"/>
<evidence type="ECO:0000313" key="4">
    <source>
        <dbReference type="Proteomes" id="UP000249720"/>
    </source>
</evidence>
<dbReference type="AlphaFoldDB" id="A0A2W7TR56"/>
<sequence length="292" mass="33037">MHYKVAIRTSLLIAILAFQLSAIAQPFRAFGGLGVSAYLGDLIQGSPAFKQVSPDVMGGLSYDFAEKFRYRLGLSLLGVRGNDALSPRVDLRERNLNFKSFVWEVSNMVEYDILDRRVYNIVPYVFGGFGIFHFNPTTYDRNGNKVYLHDIGTEGQYLNQPGYPKPYHRLQINIPFGAGVRYEVSEDLAVGFEFNYRVLFTDYLDDVSTPKYATNALLAAGQLEAASLSFRGDELDPTAKPPLYRPRGNPHNKDSYYSFQVTFSVRLNNFYLFGKDYISPAGGPFIPRMKNY</sequence>
<dbReference type="InterPro" id="IPR011250">
    <property type="entry name" value="OMP/PagP_B-barrel"/>
</dbReference>
<protein>
    <recommendedName>
        <fullName evidence="2">DUF6089 domain-containing protein</fullName>
    </recommendedName>
</protein>
<dbReference type="SUPFAM" id="SSF56925">
    <property type="entry name" value="OMPA-like"/>
    <property type="match status" value="1"/>
</dbReference>
<dbReference type="EMBL" id="QKZV01000001">
    <property type="protein sequence ID" value="PZX65592.1"/>
    <property type="molecule type" value="Genomic_DNA"/>
</dbReference>